<dbReference type="Pfam" id="PF02525">
    <property type="entry name" value="Flavodoxin_2"/>
    <property type="match status" value="1"/>
</dbReference>
<keyword evidence="2" id="KW-0560">Oxidoreductase</keyword>
<dbReference type="GO" id="GO:0003955">
    <property type="term" value="F:NAD(P)H dehydrogenase (quinone) activity"/>
    <property type="evidence" value="ECO:0007669"/>
    <property type="project" value="TreeGrafter"/>
</dbReference>
<proteinExistence type="inferred from homology"/>
<organism evidence="4 5">
    <name type="scientific">Marinicauda pacifica</name>
    <dbReference type="NCBI Taxonomy" id="1133559"/>
    <lineage>
        <taxon>Bacteria</taxon>
        <taxon>Pseudomonadati</taxon>
        <taxon>Pseudomonadota</taxon>
        <taxon>Alphaproteobacteria</taxon>
        <taxon>Maricaulales</taxon>
        <taxon>Maricaulaceae</taxon>
        <taxon>Marinicauda</taxon>
    </lineage>
</organism>
<dbReference type="SUPFAM" id="SSF52218">
    <property type="entry name" value="Flavoproteins"/>
    <property type="match status" value="1"/>
</dbReference>
<dbReference type="AlphaFoldDB" id="A0A4V3RZG0"/>
<comment type="similarity">
    <text evidence="1">Belongs to the NAD(P)H dehydrogenase (quinone) family.</text>
</comment>
<dbReference type="InterPro" id="IPR029039">
    <property type="entry name" value="Flavoprotein-like_sf"/>
</dbReference>
<dbReference type="Proteomes" id="UP000305451">
    <property type="component" value="Unassembled WGS sequence"/>
</dbReference>
<dbReference type="Gene3D" id="3.40.50.360">
    <property type="match status" value="1"/>
</dbReference>
<evidence type="ECO:0000313" key="4">
    <source>
        <dbReference type="EMBL" id="TGY94119.1"/>
    </source>
</evidence>
<dbReference type="OrthoDB" id="9798454at2"/>
<dbReference type="InterPro" id="IPR051545">
    <property type="entry name" value="NAD(P)H_dehydrogenase_qn"/>
</dbReference>
<dbReference type="PANTHER" id="PTHR10204">
    <property type="entry name" value="NAD P H OXIDOREDUCTASE-RELATED"/>
    <property type="match status" value="1"/>
</dbReference>
<name>A0A4V3RZG0_9PROT</name>
<feature type="domain" description="Flavodoxin-like fold" evidence="3">
    <location>
        <begin position="3"/>
        <end position="183"/>
    </location>
</feature>
<dbReference type="InterPro" id="IPR003680">
    <property type="entry name" value="Flavodoxin_fold"/>
</dbReference>
<dbReference type="EMBL" id="SRXV01000001">
    <property type="protein sequence ID" value="TGY94119.1"/>
    <property type="molecule type" value="Genomic_DNA"/>
</dbReference>
<comment type="caution">
    <text evidence="4">The sequence shown here is derived from an EMBL/GenBank/DDBJ whole genome shotgun (WGS) entry which is preliminary data.</text>
</comment>
<gene>
    <name evidence="4" type="ORF">E5162_02220</name>
</gene>
<dbReference type="RefSeq" id="WP_135943314.1">
    <property type="nucleotide sequence ID" value="NZ_BMEI01000001.1"/>
</dbReference>
<evidence type="ECO:0000256" key="1">
    <source>
        <dbReference type="ARBA" id="ARBA00006252"/>
    </source>
</evidence>
<dbReference type="PANTHER" id="PTHR10204:SF34">
    <property type="entry name" value="NAD(P)H DEHYDROGENASE [QUINONE] 1 ISOFORM 1"/>
    <property type="match status" value="1"/>
</dbReference>
<evidence type="ECO:0000313" key="5">
    <source>
        <dbReference type="Proteomes" id="UP000305451"/>
    </source>
</evidence>
<dbReference type="GO" id="GO:0005829">
    <property type="term" value="C:cytosol"/>
    <property type="evidence" value="ECO:0007669"/>
    <property type="project" value="TreeGrafter"/>
</dbReference>
<evidence type="ECO:0000259" key="3">
    <source>
        <dbReference type="Pfam" id="PF02525"/>
    </source>
</evidence>
<keyword evidence="5" id="KW-1185">Reference proteome</keyword>
<protein>
    <submittedName>
        <fullName evidence="4">Flavodoxin family protein</fullName>
    </submittedName>
</protein>
<evidence type="ECO:0000256" key="2">
    <source>
        <dbReference type="ARBA" id="ARBA00023002"/>
    </source>
</evidence>
<accession>A0A4V3RZG0</accession>
<reference evidence="4 5" key="1">
    <citation type="journal article" date="2013" name="Int. J. Syst. Evol. Microbiol.">
        <title>Marinicauda pacifica gen. nov., sp. nov., a prosthecate alphaproteobacterium of the family Hyphomonadaceae isolated from deep seawater.</title>
        <authorList>
            <person name="Zhang X.Y."/>
            <person name="Li G.W."/>
            <person name="Wang C.S."/>
            <person name="Zhang Y.J."/>
            <person name="Xu X.W."/>
            <person name="Li H."/>
            <person name="Liu A."/>
            <person name="Liu C."/>
            <person name="Xie B.B."/>
            <person name="Qin Q.L."/>
            <person name="Xu Z."/>
            <person name="Chen X.L."/>
            <person name="Zhou B.C."/>
            <person name="Zhang Y.Z."/>
        </authorList>
    </citation>
    <scope>NUCLEOTIDE SEQUENCE [LARGE SCALE GENOMIC DNA]</scope>
    <source>
        <strain evidence="4 5">P-1 km-3</strain>
    </source>
</reference>
<sequence>MTNILLINGHPDPDPGHFCAALCEAYASGAREAGHQVSRLDAGAIELEFLKNQAEFSSAPSGAVAEAQAAVSAADHLVLIYPLWLGTMPAKLKAFLEQLGRQNFFLETVKDGGRWPAQKMKGKSARIVVTMGMPGLAYRLVFGGHSLKALEKGILGISGFKPVRDTVFGMVEGSAERRASMLEKMTTLGRKGA</sequence>